<dbReference type="AlphaFoldDB" id="A0A9N9Q8Q2"/>
<dbReference type="OrthoDB" id="10355028at2759"/>
<accession>A0A9N9Q8Q2</accession>
<comment type="caution">
    <text evidence="1">The sequence shown here is derived from an EMBL/GenBank/DDBJ whole genome shotgun (WGS) entry which is preliminary data.</text>
</comment>
<evidence type="ECO:0000313" key="2">
    <source>
        <dbReference type="Proteomes" id="UP000701801"/>
    </source>
</evidence>
<keyword evidence="2" id="KW-1185">Reference proteome</keyword>
<dbReference type="EMBL" id="CAJVRM010000299">
    <property type="protein sequence ID" value="CAG8979229.1"/>
    <property type="molecule type" value="Genomic_DNA"/>
</dbReference>
<dbReference type="Proteomes" id="UP000701801">
    <property type="component" value="Unassembled WGS sequence"/>
</dbReference>
<proteinExistence type="predicted"/>
<gene>
    <name evidence="1" type="ORF">HYALB_00011287</name>
</gene>
<protein>
    <submittedName>
        <fullName evidence="1">Uncharacterized protein</fullName>
    </submittedName>
</protein>
<organism evidence="1 2">
    <name type="scientific">Hymenoscyphus albidus</name>
    <dbReference type="NCBI Taxonomy" id="595503"/>
    <lineage>
        <taxon>Eukaryota</taxon>
        <taxon>Fungi</taxon>
        <taxon>Dikarya</taxon>
        <taxon>Ascomycota</taxon>
        <taxon>Pezizomycotina</taxon>
        <taxon>Leotiomycetes</taxon>
        <taxon>Helotiales</taxon>
        <taxon>Helotiaceae</taxon>
        <taxon>Hymenoscyphus</taxon>
    </lineage>
</organism>
<name>A0A9N9Q8Q2_9HELO</name>
<evidence type="ECO:0000313" key="1">
    <source>
        <dbReference type="EMBL" id="CAG8979229.1"/>
    </source>
</evidence>
<sequence length="92" mass="9823">MDRANGALHGLYHEIRASLISGHAGHRVPEVAAVTYGLSSTGSIIASIRAADDDLTGSTRYVDDDKPPMRMTNIEKGAGGETLALMRDEKEI</sequence>
<reference evidence="1" key="1">
    <citation type="submission" date="2021-07" db="EMBL/GenBank/DDBJ databases">
        <authorList>
            <person name="Durling M."/>
        </authorList>
    </citation>
    <scope>NUCLEOTIDE SEQUENCE</scope>
</reference>